<feature type="region of interest" description="Disordered" evidence="1">
    <location>
        <begin position="32"/>
        <end position="76"/>
    </location>
</feature>
<feature type="compositionally biased region" description="Polar residues" evidence="1">
    <location>
        <begin position="64"/>
        <end position="76"/>
    </location>
</feature>
<reference evidence="2 3" key="1">
    <citation type="submission" date="2024-05" db="EMBL/GenBank/DDBJ databases">
        <title>A draft genome resource for the thread blight pathogen Marasmius tenuissimus strain MS-2.</title>
        <authorList>
            <person name="Yulfo-Soto G.E."/>
            <person name="Baruah I.K."/>
            <person name="Amoako-Attah I."/>
            <person name="Bukari Y."/>
            <person name="Meinhardt L.W."/>
            <person name="Bailey B.A."/>
            <person name="Cohen S.P."/>
        </authorList>
    </citation>
    <scope>NUCLEOTIDE SEQUENCE [LARGE SCALE GENOMIC DNA]</scope>
    <source>
        <strain evidence="2 3">MS-2</strain>
    </source>
</reference>
<sequence length="547" mass="61770">MAYGCVGCRKDLPSLNGLRQHENQCKDYRDMVASSADSARSRRERRKRKQEIVEETRNHKKARLNNSSGDIPLHPTSTQAVWPAQQNPVLLASPHSDLPSLSLPALPLPQPSSPPPPALPPPAVRPSGLPDRKRRLPARFRHDDTLPESAPAILAPSNTDNAPSTSRLPCVRLIVRDTIRTICNTFGLFREYQHRPTQDPDLSVPIDDLANYHDCGCSADQTEVQSEKREKPKDESPPWPFKSMAVHQYMTWLVTGSSAKTYTEADRLARIISSPGFDANDLVGFSAKRESARLDGAKSEQKAKSFVNSFKQASVDIEVPSGQKGVPPEKFTVHGLHYRDLLETIKSAFSNPLSRNFHLSPFKLFHATEDSDEPTRVYTELYNSDAFIKEHDRVQRAELPPENPNCKLERVVAGLMFWSDATQLANFGDAKLWPIYLFFGSLSKYIRAQPQSGACQHVAYIPSIPDIFHDFGRSVHAKWKTQRDDIVTHCCRELMHAICSLLLTDEFVHAYRYGIVIRCADGVWRRVFPRIFTYSANYPEKYVNVPM</sequence>
<accession>A0ABR2ZHN5</accession>
<organism evidence="2 3">
    <name type="scientific">Marasmius tenuissimus</name>
    <dbReference type="NCBI Taxonomy" id="585030"/>
    <lineage>
        <taxon>Eukaryota</taxon>
        <taxon>Fungi</taxon>
        <taxon>Dikarya</taxon>
        <taxon>Basidiomycota</taxon>
        <taxon>Agaricomycotina</taxon>
        <taxon>Agaricomycetes</taxon>
        <taxon>Agaricomycetidae</taxon>
        <taxon>Agaricales</taxon>
        <taxon>Marasmiineae</taxon>
        <taxon>Marasmiaceae</taxon>
        <taxon>Marasmius</taxon>
    </lineage>
</organism>
<comment type="caution">
    <text evidence="2">The sequence shown here is derived from an EMBL/GenBank/DDBJ whole genome shotgun (WGS) entry which is preliminary data.</text>
</comment>
<evidence type="ECO:0000256" key="1">
    <source>
        <dbReference type="SAM" id="MobiDB-lite"/>
    </source>
</evidence>
<evidence type="ECO:0000313" key="3">
    <source>
        <dbReference type="Proteomes" id="UP001437256"/>
    </source>
</evidence>
<evidence type="ECO:0000313" key="2">
    <source>
        <dbReference type="EMBL" id="KAL0060724.1"/>
    </source>
</evidence>
<gene>
    <name evidence="2" type="ORF">AAF712_012504</name>
</gene>
<protein>
    <submittedName>
        <fullName evidence="2">Uncharacterized protein</fullName>
    </submittedName>
</protein>
<dbReference type="Proteomes" id="UP001437256">
    <property type="component" value="Unassembled WGS sequence"/>
</dbReference>
<feature type="compositionally biased region" description="Basic and acidic residues" evidence="1">
    <location>
        <begin position="225"/>
        <end position="236"/>
    </location>
</feature>
<feature type="region of interest" description="Disordered" evidence="1">
    <location>
        <begin position="220"/>
        <end position="240"/>
    </location>
</feature>
<keyword evidence="3" id="KW-1185">Reference proteome</keyword>
<dbReference type="Pfam" id="PF18759">
    <property type="entry name" value="Plavaka"/>
    <property type="match status" value="1"/>
</dbReference>
<feature type="region of interest" description="Disordered" evidence="1">
    <location>
        <begin position="101"/>
        <end position="162"/>
    </location>
</feature>
<dbReference type="InterPro" id="IPR041078">
    <property type="entry name" value="Plavaka"/>
</dbReference>
<feature type="compositionally biased region" description="Pro residues" evidence="1">
    <location>
        <begin position="106"/>
        <end position="124"/>
    </location>
</feature>
<name>A0ABR2ZHN5_9AGAR</name>
<dbReference type="EMBL" id="JBBXMP010000164">
    <property type="protein sequence ID" value="KAL0060724.1"/>
    <property type="molecule type" value="Genomic_DNA"/>
</dbReference>
<proteinExistence type="predicted"/>